<gene>
    <name evidence="3" type="ordered locus">HTH_0995</name>
</gene>
<dbReference type="InterPro" id="IPR058840">
    <property type="entry name" value="AAA_SelU"/>
</dbReference>
<accession>D3DI01</accession>
<dbReference type="AlphaFoldDB" id="D3DI01"/>
<dbReference type="NCBIfam" id="NF008750">
    <property type="entry name" value="PRK11784.1-2"/>
    <property type="match status" value="1"/>
</dbReference>
<sequence length="348" mass="40757">MWEIEAQELYGIERKILVDIRSPSEYAEFHIPGAINLPLFEDDERRIIGLVYRKEGIERATELGYSIAQSKLSNLFDRFRELKKNYDHVIVYCWRGGKRSEELCKVLSSAGIEVIRLKGGYRAYRQFILQDMQHLLEGINFLVLTGKTGVGKSRVLKLLKAQGLPVVDLEELAQDRGSVFGKVGKKNRISQKMFDALLYETLRSLRSHYAFIEDESRWIGNIHLPEPLWRKKEEGIFIELQSSMENRVKNILEEYTKEEGWESDVRQALYRIRKYLGEKNLAQAIKMLEDKEYKTLVRFLMETHYDKKYRVSKRPLYTLDSDDIHKCGEELIKIFNTYVKICPSSSPV</sequence>
<dbReference type="eggNOG" id="COG2603">
    <property type="taxonomic scope" value="Bacteria"/>
</dbReference>
<dbReference type="EMBL" id="AP011112">
    <property type="protein sequence ID" value="BAI69453.1"/>
    <property type="molecule type" value="Genomic_DNA"/>
</dbReference>
<name>D3DI01_HYDTT</name>
<dbReference type="InterPro" id="IPR001763">
    <property type="entry name" value="Rhodanese-like_dom"/>
</dbReference>
<dbReference type="Proteomes" id="UP000002574">
    <property type="component" value="Chromosome"/>
</dbReference>
<dbReference type="Gene3D" id="3.40.250.10">
    <property type="entry name" value="Rhodanese-like domain"/>
    <property type="match status" value="1"/>
</dbReference>
<dbReference type="PANTHER" id="PTHR30401">
    <property type="entry name" value="TRNA 2-SELENOURIDINE SYNTHASE"/>
    <property type="match status" value="1"/>
</dbReference>
<dbReference type="Gene3D" id="3.40.50.300">
    <property type="entry name" value="P-loop containing nucleotide triphosphate hydrolases"/>
    <property type="match status" value="1"/>
</dbReference>
<protein>
    <submittedName>
        <fullName evidence="3">Putative ATP/GTP binding protein</fullName>
    </submittedName>
</protein>
<dbReference type="Pfam" id="PF00581">
    <property type="entry name" value="Rhodanese"/>
    <property type="match status" value="1"/>
</dbReference>
<dbReference type="InterPro" id="IPR027417">
    <property type="entry name" value="P-loop_NTPase"/>
</dbReference>
<dbReference type="KEGG" id="hte:Hydth_0992"/>
<dbReference type="Pfam" id="PF26341">
    <property type="entry name" value="AAA_SelU"/>
    <property type="match status" value="1"/>
</dbReference>
<dbReference type="InterPro" id="IPR001307">
    <property type="entry name" value="Thiosulphate_STrfase_CS"/>
</dbReference>
<evidence type="ECO:0000256" key="1">
    <source>
        <dbReference type="ARBA" id="ARBA00023266"/>
    </source>
</evidence>
<evidence type="ECO:0000313" key="3">
    <source>
        <dbReference type="EMBL" id="BAI69453.1"/>
    </source>
</evidence>
<dbReference type="InterPro" id="IPR017582">
    <property type="entry name" value="SelU"/>
</dbReference>
<dbReference type="PROSITE" id="PS00380">
    <property type="entry name" value="RHODANESE_1"/>
    <property type="match status" value="1"/>
</dbReference>
<reference evidence="3 4" key="1">
    <citation type="journal article" date="2010" name="J. Bacteriol.">
        <title>Complete genome sequence of the thermophilic, obligately chemolithoautotrophic hydrogen-oxidizing bacterium Hydrogenobacter thermophilus TK-6.</title>
        <authorList>
            <person name="Arai H."/>
            <person name="Kanbe H."/>
            <person name="Ishii M."/>
            <person name="Igarashi Y."/>
        </authorList>
    </citation>
    <scope>NUCLEOTIDE SEQUENCE [LARGE SCALE GENOMIC DNA]</scope>
    <source>
        <strain evidence="4">DSM 6534 / IAM 12695 / TK-6 [Tokyo]</strain>
    </source>
</reference>
<proteinExistence type="predicted"/>
<dbReference type="STRING" id="608538.HTH_0995"/>
<keyword evidence="1" id="KW-0711">Selenium</keyword>
<keyword evidence="4" id="KW-1185">Reference proteome</keyword>
<dbReference type="SMART" id="SM00450">
    <property type="entry name" value="RHOD"/>
    <property type="match status" value="1"/>
</dbReference>
<dbReference type="RefSeq" id="WP_012963633.1">
    <property type="nucleotide sequence ID" value="NC_013799.1"/>
</dbReference>
<feature type="domain" description="Rhodanese" evidence="2">
    <location>
        <begin position="11"/>
        <end position="133"/>
    </location>
</feature>
<dbReference type="InterPro" id="IPR036873">
    <property type="entry name" value="Rhodanese-like_dom_sf"/>
</dbReference>
<dbReference type="NCBIfam" id="TIGR03167">
    <property type="entry name" value="tRNA_sel_U_synt"/>
    <property type="match status" value="1"/>
</dbReference>
<evidence type="ECO:0000259" key="2">
    <source>
        <dbReference type="PROSITE" id="PS50206"/>
    </source>
</evidence>
<dbReference type="PATRIC" id="fig|608538.5.peg.1013"/>
<dbReference type="KEGG" id="hth:HTH_0995"/>
<dbReference type="PANTHER" id="PTHR30401:SF0">
    <property type="entry name" value="TRNA 2-SELENOURIDINE SYNTHASE"/>
    <property type="match status" value="1"/>
</dbReference>
<evidence type="ECO:0000313" key="4">
    <source>
        <dbReference type="Proteomes" id="UP000002574"/>
    </source>
</evidence>
<dbReference type="GO" id="GO:0043828">
    <property type="term" value="F:tRNA 2-selenouridine synthase activity"/>
    <property type="evidence" value="ECO:0007669"/>
    <property type="project" value="InterPro"/>
</dbReference>
<dbReference type="GO" id="GO:0004792">
    <property type="term" value="F:thiosulfate-cyanide sulfurtransferase activity"/>
    <property type="evidence" value="ECO:0007669"/>
    <property type="project" value="InterPro"/>
</dbReference>
<dbReference type="NCBIfam" id="NF008752">
    <property type="entry name" value="PRK11784.1-4"/>
    <property type="match status" value="1"/>
</dbReference>
<dbReference type="PROSITE" id="PS50206">
    <property type="entry name" value="RHODANESE_3"/>
    <property type="match status" value="1"/>
</dbReference>
<organism evidence="3 4">
    <name type="scientific">Hydrogenobacter thermophilus (strain DSM 6534 / IAM 12695 / TK-6)</name>
    <dbReference type="NCBI Taxonomy" id="608538"/>
    <lineage>
        <taxon>Bacteria</taxon>
        <taxon>Pseudomonadati</taxon>
        <taxon>Aquificota</taxon>
        <taxon>Aquificia</taxon>
        <taxon>Aquificales</taxon>
        <taxon>Aquificaceae</taxon>
        <taxon>Hydrogenobacter</taxon>
    </lineage>
</organism>
<dbReference type="OrthoDB" id="9808735at2"/>
<dbReference type="SUPFAM" id="SSF52540">
    <property type="entry name" value="P-loop containing nucleoside triphosphate hydrolases"/>
    <property type="match status" value="1"/>
</dbReference>
<dbReference type="GO" id="GO:0002098">
    <property type="term" value="P:tRNA wobble uridine modification"/>
    <property type="evidence" value="ECO:0007669"/>
    <property type="project" value="InterPro"/>
</dbReference>
<dbReference type="SUPFAM" id="SSF52821">
    <property type="entry name" value="Rhodanese/Cell cycle control phosphatase"/>
    <property type="match status" value="1"/>
</dbReference>